<accession>A0AAV0D8M3</accession>
<organism evidence="1 2">
    <name type="scientific">Cuscuta epithymum</name>
    <dbReference type="NCBI Taxonomy" id="186058"/>
    <lineage>
        <taxon>Eukaryota</taxon>
        <taxon>Viridiplantae</taxon>
        <taxon>Streptophyta</taxon>
        <taxon>Embryophyta</taxon>
        <taxon>Tracheophyta</taxon>
        <taxon>Spermatophyta</taxon>
        <taxon>Magnoliopsida</taxon>
        <taxon>eudicotyledons</taxon>
        <taxon>Gunneridae</taxon>
        <taxon>Pentapetalae</taxon>
        <taxon>asterids</taxon>
        <taxon>lamiids</taxon>
        <taxon>Solanales</taxon>
        <taxon>Convolvulaceae</taxon>
        <taxon>Cuscuteae</taxon>
        <taxon>Cuscuta</taxon>
        <taxon>Cuscuta subgen. Cuscuta</taxon>
    </lineage>
</organism>
<gene>
    <name evidence="1" type="ORF">CEPIT_LOCUS13337</name>
</gene>
<dbReference type="AlphaFoldDB" id="A0AAV0D8M3"/>
<name>A0AAV0D8M3_9ASTE</name>
<keyword evidence="2" id="KW-1185">Reference proteome</keyword>
<reference evidence="1" key="1">
    <citation type="submission" date="2022-07" db="EMBL/GenBank/DDBJ databases">
        <authorList>
            <person name="Macas J."/>
            <person name="Novak P."/>
            <person name="Neumann P."/>
        </authorList>
    </citation>
    <scope>NUCLEOTIDE SEQUENCE</scope>
</reference>
<evidence type="ECO:0000313" key="2">
    <source>
        <dbReference type="Proteomes" id="UP001152523"/>
    </source>
</evidence>
<dbReference type="Proteomes" id="UP001152523">
    <property type="component" value="Unassembled WGS sequence"/>
</dbReference>
<protein>
    <submittedName>
        <fullName evidence="1">Uncharacterized protein</fullName>
    </submittedName>
</protein>
<dbReference type="EMBL" id="CAMAPF010000084">
    <property type="protein sequence ID" value="CAH9095603.1"/>
    <property type="molecule type" value="Genomic_DNA"/>
</dbReference>
<comment type="caution">
    <text evidence="1">The sequence shown here is derived from an EMBL/GenBank/DDBJ whole genome shotgun (WGS) entry which is preliminary data.</text>
</comment>
<evidence type="ECO:0000313" key="1">
    <source>
        <dbReference type="EMBL" id="CAH9095603.1"/>
    </source>
</evidence>
<sequence>MEEMMFLTTSIQAQNEKHYSRIEASVENLHSQFTKLDIRIENQNTILNQRMDNLERDTKSSFHTLQLQIDQLAQQVTIAGSTMVITTESKRGKEDLKVPESKKTSDILEVHDGTRKLFVEDKNDIFHVWRVQPTLENFLKSEANVLTPPNGRGDLFSIQEGYSNKKGGHNRDTPKRYIFYPGDTLLNIENNSSASSAPPQDFKREVLLAKRLREFSCTKEASKVKKLLEDEQCSSVGGFDSRYIYLCLT</sequence>
<proteinExistence type="predicted"/>